<evidence type="ECO:0000256" key="2">
    <source>
        <dbReference type="SAM" id="Phobius"/>
    </source>
</evidence>
<feature type="compositionally biased region" description="Basic and acidic residues" evidence="1">
    <location>
        <begin position="117"/>
        <end position="127"/>
    </location>
</feature>
<dbReference type="OrthoDB" id="2967741at2"/>
<comment type="caution">
    <text evidence="3">The sequence shown here is derived from an EMBL/GenBank/DDBJ whole genome shotgun (WGS) entry which is preliminary data.</text>
</comment>
<keyword evidence="2" id="KW-0812">Transmembrane</keyword>
<evidence type="ECO:0000313" key="3">
    <source>
        <dbReference type="EMBL" id="KHF41888.1"/>
    </source>
</evidence>
<keyword evidence="2" id="KW-1133">Transmembrane helix</keyword>
<keyword evidence="2" id="KW-0472">Membrane</keyword>
<organism evidence="3 4">
    <name type="scientific">Halalkalibacter okhensis</name>
    <dbReference type="NCBI Taxonomy" id="333138"/>
    <lineage>
        <taxon>Bacteria</taxon>
        <taxon>Bacillati</taxon>
        <taxon>Bacillota</taxon>
        <taxon>Bacilli</taxon>
        <taxon>Bacillales</taxon>
        <taxon>Bacillaceae</taxon>
        <taxon>Halalkalibacter</taxon>
    </lineage>
</organism>
<dbReference type="STRING" id="333138.LQ50_00925"/>
<gene>
    <name evidence="3" type="ORF">LQ50_00925</name>
</gene>
<feature type="region of interest" description="Disordered" evidence="1">
    <location>
        <begin position="117"/>
        <end position="137"/>
    </location>
</feature>
<dbReference type="EMBL" id="JRJU01000001">
    <property type="protein sequence ID" value="KHF41888.1"/>
    <property type="molecule type" value="Genomic_DNA"/>
</dbReference>
<reference evidence="3 4" key="1">
    <citation type="submission" date="2014-09" db="EMBL/GenBank/DDBJ databases">
        <title>Genome sequencing and annotation of Bacillus Okhensis strain Kh10-101T.</title>
        <authorList>
            <person name="Prakash J.S."/>
        </authorList>
    </citation>
    <scope>NUCLEOTIDE SEQUENCE [LARGE SCALE GENOMIC DNA]</scope>
    <source>
        <strain evidence="4">Kh10-101T</strain>
    </source>
</reference>
<feature type="region of interest" description="Disordered" evidence="1">
    <location>
        <begin position="35"/>
        <end position="65"/>
    </location>
</feature>
<dbReference type="eggNOG" id="ENOG5030CWI">
    <property type="taxonomic scope" value="Bacteria"/>
</dbReference>
<sequence length="177" mass="20688">MPLERLFDFIVQNFVFVAVVVGGIISMLGRMSGAGQQQQENRGTGQRQRQPQRQPQPQEEKVDWREIFKQEEVEPERVPARQESKMDQVTVPVEKELLQQELQDRYDELRQKREKTLKRGLETKSETEATNQSGGLDLRLNRLSNKEAMKAVVWSEVLGPPRGRQPHNTFSRKRYMK</sequence>
<name>A0A0B0IH42_9BACI</name>
<dbReference type="AlphaFoldDB" id="A0A0B0IH42"/>
<dbReference type="Proteomes" id="UP000030832">
    <property type="component" value="Unassembled WGS sequence"/>
</dbReference>
<evidence type="ECO:0000313" key="4">
    <source>
        <dbReference type="Proteomes" id="UP000030832"/>
    </source>
</evidence>
<evidence type="ECO:0000256" key="1">
    <source>
        <dbReference type="SAM" id="MobiDB-lite"/>
    </source>
</evidence>
<accession>A0A0B0IH42</accession>
<proteinExistence type="predicted"/>
<protein>
    <submittedName>
        <fullName evidence="3">Uncharacterized protein</fullName>
    </submittedName>
</protein>
<feature type="compositionally biased region" description="Low complexity" evidence="1">
    <location>
        <begin position="46"/>
        <end position="57"/>
    </location>
</feature>
<feature type="region of interest" description="Disordered" evidence="1">
    <location>
        <begin position="158"/>
        <end position="177"/>
    </location>
</feature>
<feature type="transmembrane region" description="Helical" evidence="2">
    <location>
        <begin position="6"/>
        <end position="28"/>
    </location>
</feature>
<keyword evidence="4" id="KW-1185">Reference proteome</keyword>
<dbReference type="RefSeq" id="WP_034625047.1">
    <property type="nucleotide sequence ID" value="NZ_JRJU01000001.1"/>
</dbReference>
<feature type="compositionally biased region" description="Polar residues" evidence="1">
    <location>
        <begin position="35"/>
        <end position="45"/>
    </location>
</feature>